<reference evidence="4" key="1">
    <citation type="submission" date="2020-07" db="EMBL/GenBank/DDBJ databases">
        <title>Huge and variable diversity of episymbiotic CPR bacteria and DPANN archaea in groundwater ecosystems.</title>
        <authorList>
            <person name="He C.Y."/>
            <person name="Keren R."/>
            <person name="Whittaker M."/>
            <person name="Farag I.F."/>
            <person name="Doudna J."/>
            <person name="Cate J.H.D."/>
            <person name="Banfield J.F."/>
        </authorList>
    </citation>
    <scope>NUCLEOTIDE SEQUENCE</scope>
    <source>
        <strain evidence="4">NC_groundwater_1586_Pr3_B-0.1um_66_15</strain>
    </source>
</reference>
<dbReference type="GO" id="GO:0016829">
    <property type="term" value="F:lyase activity"/>
    <property type="evidence" value="ECO:0007669"/>
    <property type="project" value="UniProtKB-ARBA"/>
</dbReference>
<dbReference type="AlphaFoldDB" id="A0A933NZ14"/>
<dbReference type="Gene3D" id="1.20.200.10">
    <property type="entry name" value="Fumarase/aspartase (Central domain)"/>
    <property type="match status" value="1"/>
</dbReference>
<dbReference type="PANTHER" id="PTHR43172">
    <property type="entry name" value="ADENYLOSUCCINATE LYASE"/>
    <property type="match status" value="1"/>
</dbReference>
<dbReference type="NCBIfam" id="NF004631">
    <property type="entry name" value="PRK05975.1"/>
    <property type="match status" value="1"/>
</dbReference>
<sequence length="354" mass="38155">MSVSPFDHPLLSDLLGDSEIAPYFSAEAELAEMVRFEAALANAEAAEGVIPADAAEQIVEALRGFEANYDAIRLATAKDGVTGVEFSRQLRDWVGPPADKFAHFGATSQDIVDTALLLRLKPCLAIFERRLHRLVAGLNALDLTFGERELMARTRMQDALPIRVSDKLVTWRAPLVRHLERLAELTPRLMVLQFGGAAGTLDRLGDKAVAVTTRIAAALDLGVPERAWHTQRDGIVELAGWLSLVTGSLGKVGADIGLMAQNRVGEISLEGGGGSSAMPHKHNPVGAEVLVALAHFNAAQTGGMHAALLHEQERSGAAWTLEWLILPQMVMTTATSLRTANGLLERITHLGHQR</sequence>
<gene>
    <name evidence="4" type="ORF">HY834_10995</name>
</gene>
<dbReference type="InterPro" id="IPR008948">
    <property type="entry name" value="L-Aspartase-like"/>
</dbReference>
<evidence type="ECO:0000259" key="3">
    <source>
        <dbReference type="Pfam" id="PF00206"/>
    </source>
</evidence>
<keyword evidence="4" id="KW-0413">Isomerase</keyword>
<dbReference type="PROSITE" id="PS00163">
    <property type="entry name" value="FUMARATE_LYASES"/>
    <property type="match status" value="1"/>
</dbReference>
<dbReference type="InterPro" id="IPR020557">
    <property type="entry name" value="Fumarate_lyase_CS"/>
</dbReference>
<dbReference type="NCBIfam" id="TIGR02426">
    <property type="entry name" value="protocat_pcaB"/>
    <property type="match status" value="1"/>
</dbReference>
<dbReference type="Pfam" id="PF00206">
    <property type="entry name" value="Lyase_1"/>
    <property type="match status" value="1"/>
</dbReference>
<evidence type="ECO:0000313" key="5">
    <source>
        <dbReference type="Proteomes" id="UP000782610"/>
    </source>
</evidence>
<organism evidence="4 5">
    <name type="scientific">Devosia nanyangense</name>
    <dbReference type="NCBI Taxonomy" id="1228055"/>
    <lineage>
        <taxon>Bacteria</taxon>
        <taxon>Pseudomonadati</taxon>
        <taxon>Pseudomonadota</taxon>
        <taxon>Alphaproteobacteria</taxon>
        <taxon>Hyphomicrobiales</taxon>
        <taxon>Devosiaceae</taxon>
        <taxon>Devosia</taxon>
    </lineage>
</organism>
<proteinExistence type="inferred from homology"/>
<accession>A0A933NZ14</accession>
<comment type="similarity">
    <text evidence="1">Belongs to the class-II fumarase/aspartase family.</text>
</comment>
<dbReference type="PANTHER" id="PTHR43172:SF2">
    <property type="entry name" value="ADENYLOSUCCINATE LYASE C-TERMINAL DOMAIN-CONTAINING PROTEIN"/>
    <property type="match status" value="1"/>
</dbReference>
<dbReference type="Proteomes" id="UP000782610">
    <property type="component" value="Unassembled WGS sequence"/>
</dbReference>
<feature type="domain" description="Fumarate lyase N-terminal" evidence="3">
    <location>
        <begin position="29"/>
        <end position="292"/>
    </location>
</feature>
<dbReference type="InterPro" id="IPR022761">
    <property type="entry name" value="Fumarate_lyase_N"/>
</dbReference>
<evidence type="ECO:0000313" key="4">
    <source>
        <dbReference type="EMBL" id="MBI4922268.1"/>
    </source>
</evidence>
<dbReference type="InterPro" id="IPR000362">
    <property type="entry name" value="Fumarate_lyase_fam"/>
</dbReference>
<dbReference type="PRINTS" id="PR00149">
    <property type="entry name" value="FUMRATELYASE"/>
</dbReference>
<dbReference type="GO" id="GO:0019619">
    <property type="term" value="P:3,4-dihydroxybenzoate catabolic process"/>
    <property type="evidence" value="ECO:0007669"/>
    <property type="project" value="InterPro"/>
</dbReference>
<dbReference type="SUPFAM" id="SSF48557">
    <property type="entry name" value="L-aspartase-like"/>
    <property type="match status" value="1"/>
</dbReference>
<name>A0A933NZ14_9HYPH</name>
<dbReference type="EC" id="5.5.1.2" evidence="2"/>
<dbReference type="GO" id="GO:0047472">
    <property type="term" value="F:3-carboxy-cis,cis-muconate cycloisomerase activity"/>
    <property type="evidence" value="ECO:0007669"/>
    <property type="project" value="UniProtKB-UniRule"/>
</dbReference>
<evidence type="ECO:0000256" key="2">
    <source>
        <dbReference type="NCBIfam" id="TIGR02426"/>
    </source>
</evidence>
<dbReference type="InterPro" id="IPR012789">
    <property type="entry name" value="Protocat_PcaB-like"/>
</dbReference>
<protein>
    <recommendedName>
        <fullName evidence="2">3-carboxy-cis,cis-muconate cycloisomerase</fullName>
        <ecNumber evidence="2">5.5.1.2</ecNumber>
    </recommendedName>
</protein>
<comment type="caution">
    <text evidence="4">The sequence shown here is derived from an EMBL/GenBank/DDBJ whole genome shotgun (WGS) entry which is preliminary data.</text>
</comment>
<evidence type="ECO:0000256" key="1">
    <source>
        <dbReference type="ARBA" id="ARBA00034772"/>
    </source>
</evidence>
<dbReference type="EMBL" id="JACRAF010000029">
    <property type="protein sequence ID" value="MBI4922268.1"/>
    <property type="molecule type" value="Genomic_DNA"/>
</dbReference>